<organism evidence="3 4">
    <name type="scientific">Lucilia cuprina</name>
    <name type="common">Green bottle fly</name>
    <name type="synonym">Australian sheep blowfly</name>
    <dbReference type="NCBI Taxonomy" id="7375"/>
    <lineage>
        <taxon>Eukaryota</taxon>
        <taxon>Metazoa</taxon>
        <taxon>Ecdysozoa</taxon>
        <taxon>Arthropoda</taxon>
        <taxon>Hexapoda</taxon>
        <taxon>Insecta</taxon>
        <taxon>Pterygota</taxon>
        <taxon>Neoptera</taxon>
        <taxon>Endopterygota</taxon>
        <taxon>Diptera</taxon>
        <taxon>Brachycera</taxon>
        <taxon>Muscomorpha</taxon>
        <taxon>Oestroidea</taxon>
        <taxon>Calliphoridae</taxon>
        <taxon>Luciliinae</taxon>
        <taxon>Lucilia</taxon>
    </lineage>
</organism>
<sequence length="166" mass="18800">MLKFINLLVLLSVFLMLMEKVQGKPEDLQTAALLAAGQIKDTIDNGAAAKDNKEFEIFGAKVKTGMEVGFGDAIKSKRSSSSSESDERRKRSVEQDINGIEKEEEEEDLYDEDYSYSDYSSSSSESEEPKVVAKRSLNLNDLHKFKNSDSFEQFNNDLMNMYLKKK</sequence>
<proteinExistence type="predicted"/>
<dbReference type="EMBL" id="JRES01001065">
    <property type="protein sequence ID" value="KNC25878.1"/>
    <property type="molecule type" value="Genomic_DNA"/>
</dbReference>
<reference evidence="3 4" key="1">
    <citation type="journal article" date="2015" name="Nat. Commun.">
        <title>Lucilia cuprina genome unlocks parasitic fly biology to underpin future interventions.</title>
        <authorList>
            <person name="Anstead C.A."/>
            <person name="Korhonen P.K."/>
            <person name="Young N.D."/>
            <person name="Hall R.S."/>
            <person name="Jex A.R."/>
            <person name="Murali S.C."/>
            <person name="Hughes D.S."/>
            <person name="Lee S.F."/>
            <person name="Perry T."/>
            <person name="Stroehlein A.J."/>
            <person name="Ansell B.R."/>
            <person name="Breugelmans B."/>
            <person name="Hofmann A."/>
            <person name="Qu J."/>
            <person name="Dugan S."/>
            <person name="Lee S.L."/>
            <person name="Chao H."/>
            <person name="Dinh H."/>
            <person name="Han Y."/>
            <person name="Doddapaneni H.V."/>
            <person name="Worley K.C."/>
            <person name="Muzny D.M."/>
            <person name="Ioannidis P."/>
            <person name="Waterhouse R.M."/>
            <person name="Zdobnov E.M."/>
            <person name="James P.J."/>
            <person name="Bagnall N.H."/>
            <person name="Kotze A.C."/>
            <person name="Gibbs R.A."/>
            <person name="Richards S."/>
            <person name="Batterham P."/>
            <person name="Gasser R.B."/>
        </authorList>
    </citation>
    <scope>NUCLEOTIDE SEQUENCE [LARGE SCALE GENOMIC DNA]</scope>
    <source>
        <strain evidence="3 4">LS</strain>
        <tissue evidence="3">Full body</tissue>
    </source>
</reference>
<accession>A0A0L0C0Q2</accession>
<feature type="compositionally biased region" description="Basic and acidic residues" evidence="1">
    <location>
        <begin position="85"/>
        <end position="94"/>
    </location>
</feature>
<dbReference type="Proteomes" id="UP000037069">
    <property type="component" value="Unassembled WGS sequence"/>
</dbReference>
<feature type="compositionally biased region" description="Acidic residues" evidence="1">
    <location>
        <begin position="102"/>
        <end position="115"/>
    </location>
</feature>
<feature type="chain" id="PRO_5005535566" evidence="2">
    <location>
        <begin position="24"/>
        <end position="166"/>
    </location>
</feature>
<dbReference type="OrthoDB" id="7871009at2759"/>
<evidence type="ECO:0000313" key="3">
    <source>
        <dbReference type="EMBL" id="KNC25878.1"/>
    </source>
</evidence>
<keyword evidence="4" id="KW-1185">Reference proteome</keyword>
<evidence type="ECO:0000256" key="2">
    <source>
        <dbReference type="SAM" id="SignalP"/>
    </source>
</evidence>
<keyword evidence="2" id="KW-0732">Signal</keyword>
<feature type="signal peptide" evidence="2">
    <location>
        <begin position="1"/>
        <end position="23"/>
    </location>
</feature>
<dbReference type="AlphaFoldDB" id="A0A0L0C0Q2"/>
<protein>
    <submittedName>
        <fullName evidence="3">Uncharacterized protein</fullName>
    </submittedName>
</protein>
<evidence type="ECO:0000256" key="1">
    <source>
        <dbReference type="SAM" id="MobiDB-lite"/>
    </source>
</evidence>
<gene>
    <name evidence="3" type="ORF">FF38_08128</name>
</gene>
<comment type="caution">
    <text evidence="3">The sequence shown here is derived from an EMBL/GenBank/DDBJ whole genome shotgun (WGS) entry which is preliminary data.</text>
</comment>
<name>A0A0L0C0Q2_LUCCU</name>
<feature type="region of interest" description="Disordered" evidence="1">
    <location>
        <begin position="74"/>
        <end position="132"/>
    </location>
</feature>
<evidence type="ECO:0000313" key="4">
    <source>
        <dbReference type="Proteomes" id="UP000037069"/>
    </source>
</evidence>